<dbReference type="EMBL" id="CADCXU010034884">
    <property type="protein sequence ID" value="CAB0020063.1"/>
    <property type="molecule type" value="Genomic_DNA"/>
</dbReference>
<feature type="region of interest" description="Disordered" evidence="1">
    <location>
        <begin position="1"/>
        <end position="51"/>
    </location>
</feature>
<reference evidence="2 3" key="1">
    <citation type="submission" date="2020-02" db="EMBL/GenBank/DDBJ databases">
        <authorList>
            <person name="Ferguson B K."/>
        </authorList>
    </citation>
    <scope>NUCLEOTIDE SEQUENCE [LARGE SCALE GENOMIC DNA]</scope>
</reference>
<evidence type="ECO:0000256" key="1">
    <source>
        <dbReference type="SAM" id="MobiDB-lite"/>
    </source>
</evidence>
<protein>
    <submittedName>
        <fullName evidence="2">Uncharacterized protein</fullName>
    </submittedName>
</protein>
<feature type="non-terminal residue" evidence="2">
    <location>
        <position position="1"/>
    </location>
</feature>
<evidence type="ECO:0000313" key="2">
    <source>
        <dbReference type="EMBL" id="CAB0020063.1"/>
    </source>
</evidence>
<proteinExistence type="predicted"/>
<accession>A0A6H5HSW9</accession>
<keyword evidence="3" id="KW-1185">Reference proteome</keyword>
<dbReference type="OrthoDB" id="6159439at2759"/>
<organism evidence="2 3">
    <name type="scientific">Nesidiocoris tenuis</name>
    <dbReference type="NCBI Taxonomy" id="355587"/>
    <lineage>
        <taxon>Eukaryota</taxon>
        <taxon>Metazoa</taxon>
        <taxon>Ecdysozoa</taxon>
        <taxon>Arthropoda</taxon>
        <taxon>Hexapoda</taxon>
        <taxon>Insecta</taxon>
        <taxon>Pterygota</taxon>
        <taxon>Neoptera</taxon>
        <taxon>Paraneoptera</taxon>
        <taxon>Hemiptera</taxon>
        <taxon>Heteroptera</taxon>
        <taxon>Panheteroptera</taxon>
        <taxon>Cimicomorpha</taxon>
        <taxon>Miridae</taxon>
        <taxon>Dicyphina</taxon>
        <taxon>Nesidiocoris</taxon>
    </lineage>
</organism>
<sequence length="77" mass="8382">EPRCDEPLNLKSDNGDRNGHFVPDREVKWEAGPSQLGDLDRADESPTSLAKPPLKFSVSAILGPDHAKQTSTPGKPY</sequence>
<dbReference type="Proteomes" id="UP000479000">
    <property type="component" value="Unassembled WGS sequence"/>
</dbReference>
<feature type="compositionally biased region" description="Basic and acidic residues" evidence="1">
    <location>
        <begin position="1"/>
        <end position="29"/>
    </location>
</feature>
<dbReference type="AlphaFoldDB" id="A0A6H5HSW9"/>
<gene>
    <name evidence="2" type="ORF">NTEN_LOCUS23675</name>
</gene>
<evidence type="ECO:0000313" key="3">
    <source>
        <dbReference type="Proteomes" id="UP000479000"/>
    </source>
</evidence>
<name>A0A6H5HSW9_9HEMI</name>